<protein>
    <submittedName>
        <fullName evidence="1">Uncharacterized protein</fullName>
    </submittedName>
</protein>
<accession>A0A0C3EB25</accession>
<dbReference type="Proteomes" id="UP000031977">
    <property type="component" value="Unassembled WGS sequence"/>
</dbReference>
<proteinExistence type="predicted"/>
<comment type="caution">
    <text evidence="1">The sequence shown here is derived from an EMBL/GenBank/DDBJ whole genome shotgun (WGS) entry which is preliminary data.</text>
</comment>
<keyword evidence="2" id="KW-1185">Reference proteome</keyword>
<sequence>MKALTSQELNMALAALRWMQETMEQSNPKELSDFFARLPHFTDEKPLSGEEIDTLCEKMYSLDKPALQTDITDLVDGLGDKVSASVEIGNIGGELLLSAKGYSDCNSEDNVGFPLLIENNAGNLQLRVWADINKEDPTHVISLQGAKNEMRQE</sequence>
<name>A0A0C3EB25_9VIBR</name>
<organism evidence="1 2">
    <name type="scientific">Vibrio mytili</name>
    <dbReference type="NCBI Taxonomy" id="50718"/>
    <lineage>
        <taxon>Bacteria</taxon>
        <taxon>Pseudomonadati</taxon>
        <taxon>Pseudomonadota</taxon>
        <taxon>Gammaproteobacteria</taxon>
        <taxon>Vibrionales</taxon>
        <taxon>Vibrionaceae</taxon>
        <taxon>Vibrio</taxon>
    </lineage>
</organism>
<dbReference type="STRING" id="50718.SU60_05885"/>
<dbReference type="AlphaFoldDB" id="A0A0C3EB25"/>
<evidence type="ECO:0000313" key="2">
    <source>
        <dbReference type="Proteomes" id="UP000031977"/>
    </source>
</evidence>
<reference evidence="1 2" key="1">
    <citation type="submission" date="2015-01" db="EMBL/GenBank/DDBJ databases">
        <title>Draft genome of Vibrio mytili type strain CAIM 528.</title>
        <authorList>
            <person name="Gonzalez-Castillo A."/>
            <person name="Gomez-Gil B."/>
            <person name="Enciso-Ibarra J."/>
        </authorList>
    </citation>
    <scope>NUCLEOTIDE SEQUENCE [LARGE SCALE GENOMIC DNA]</scope>
    <source>
        <strain evidence="1 2">CAIM 528</strain>
    </source>
</reference>
<dbReference type="EMBL" id="JXOK01000015">
    <property type="protein sequence ID" value="KIN11613.1"/>
    <property type="molecule type" value="Genomic_DNA"/>
</dbReference>
<dbReference type="OrthoDB" id="5868380at2"/>
<evidence type="ECO:0000313" key="1">
    <source>
        <dbReference type="EMBL" id="KIN11613.1"/>
    </source>
</evidence>
<dbReference type="RefSeq" id="WP_014386764.1">
    <property type="nucleotide sequence ID" value="NZ_CBCRVP010000007.1"/>
</dbReference>
<gene>
    <name evidence="1" type="ORF">SU60_05885</name>
</gene>